<keyword evidence="2" id="KW-1185">Reference proteome</keyword>
<organism evidence="1 2">
    <name type="scientific">Phytophthora infestans</name>
    <name type="common">Potato late blight agent</name>
    <name type="synonym">Botrytis infestans</name>
    <dbReference type="NCBI Taxonomy" id="4787"/>
    <lineage>
        <taxon>Eukaryota</taxon>
        <taxon>Sar</taxon>
        <taxon>Stramenopiles</taxon>
        <taxon>Oomycota</taxon>
        <taxon>Peronosporomycetes</taxon>
        <taxon>Peronosporales</taxon>
        <taxon>Peronosporaceae</taxon>
        <taxon>Phytophthora</taxon>
    </lineage>
</organism>
<comment type="caution">
    <text evidence="1">The sequence shown here is derived from an EMBL/GenBank/DDBJ whole genome shotgun (WGS) entry which is preliminary data.</text>
</comment>
<protein>
    <submittedName>
        <fullName evidence="1">Uncharacterized protein</fullName>
    </submittedName>
</protein>
<reference evidence="1" key="1">
    <citation type="submission" date="2020-04" db="EMBL/GenBank/DDBJ databases">
        <title>Hybrid Assembly of Korean Phytophthora infestans isolates.</title>
        <authorList>
            <person name="Prokchorchik M."/>
            <person name="Lee Y."/>
            <person name="Seo J."/>
            <person name="Cho J.-H."/>
            <person name="Park Y.-E."/>
            <person name="Jang D.-C."/>
            <person name="Im J.-S."/>
            <person name="Choi J.-G."/>
            <person name="Park H.-J."/>
            <person name="Lee G.-B."/>
            <person name="Lee Y.-G."/>
            <person name="Hong S.-Y."/>
            <person name="Cho K."/>
            <person name="Sohn K.H."/>
        </authorList>
    </citation>
    <scope>NUCLEOTIDE SEQUENCE</scope>
    <source>
        <strain evidence="1">KR_1_A1</strain>
    </source>
</reference>
<accession>A0A833T713</accession>
<sequence>MKVLASQMKRCSVCKANYDEHLMRYRIYGCGSDPCLDSGATCSFKLKTVSCETSQLCHFYQLEHHVSSGGQSTRPKLSREVKATIQDLVLQDVKPARIRNELIDRLTLTADTQPALK</sequence>
<gene>
    <name evidence="1" type="ORF">GN244_ATG06887</name>
</gene>
<dbReference type="EMBL" id="WSZM01000135">
    <property type="protein sequence ID" value="KAF4040845.1"/>
    <property type="molecule type" value="Genomic_DNA"/>
</dbReference>
<evidence type="ECO:0000313" key="2">
    <source>
        <dbReference type="Proteomes" id="UP000602510"/>
    </source>
</evidence>
<proteinExistence type="predicted"/>
<name>A0A833T713_PHYIN</name>
<evidence type="ECO:0000313" key="1">
    <source>
        <dbReference type="EMBL" id="KAF4040845.1"/>
    </source>
</evidence>
<dbReference type="Proteomes" id="UP000602510">
    <property type="component" value="Unassembled WGS sequence"/>
</dbReference>
<dbReference type="AlphaFoldDB" id="A0A833T713"/>